<dbReference type="GO" id="GO:0003677">
    <property type="term" value="F:DNA binding"/>
    <property type="evidence" value="ECO:0007669"/>
    <property type="project" value="UniProtKB-KW"/>
</dbReference>
<dbReference type="SMART" id="SM00345">
    <property type="entry name" value="HTH_GNTR"/>
    <property type="match status" value="1"/>
</dbReference>
<dbReference type="PROSITE" id="PS50949">
    <property type="entry name" value="HTH_GNTR"/>
    <property type="match status" value="1"/>
</dbReference>
<dbReference type="Proteomes" id="UP000001351">
    <property type="component" value="Chromosome"/>
</dbReference>
<feature type="compositionally biased region" description="Polar residues" evidence="4">
    <location>
        <begin position="266"/>
        <end position="287"/>
    </location>
</feature>
<dbReference type="AlphaFoldDB" id="Q08XA5"/>
<keyword evidence="3" id="KW-0804">Transcription</keyword>
<dbReference type="eggNOG" id="COG2186">
    <property type="taxonomic scope" value="Bacteria"/>
</dbReference>
<dbReference type="Proteomes" id="UP000032702">
    <property type="component" value="Unassembled WGS sequence"/>
</dbReference>
<evidence type="ECO:0000313" key="6">
    <source>
        <dbReference type="EMBL" id="ADO75919.1"/>
    </source>
</evidence>
<dbReference type="Gene3D" id="1.10.10.10">
    <property type="entry name" value="Winged helix-like DNA-binding domain superfamily/Winged helix DNA-binding domain"/>
    <property type="match status" value="1"/>
</dbReference>
<dbReference type="InterPro" id="IPR036390">
    <property type="entry name" value="WH_DNA-bd_sf"/>
</dbReference>
<evidence type="ECO:0000256" key="3">
    <source>
        <dbReference type="ARBA" id="ARBA00023163"/>
    </source>
</evidence>
<evidence type="ECO:0000313" key="7">
    <source>
        <dbReference type="EMBL" id="EAU65094.1"/>
    </source>
</evidence>
<feature type="region of interest" description="Disordered" evidence="4">
    <location>
        <begin position="232"/>
        <end position="400"/>
    </location>
</feature>
<name>Q08XA5_STIAD</name>
<keyword evidence="8" id="KW-1185">Reference proteome</keyword>
<sequence>MEWVGLVGRVEQDLERVISQGLLPQDGFLPSENSLAKHYGLSRSTVREALKRLAARALIEQHPGRRSRALPWEGAVTLENLGVVLEGPGAAQPERRKLLEGFLALKRETAVELLAACCQQASARDLDTLAGLCFELAEEARWDDNPGRWAELEFALLRQAARAVERPGQALLLQSLERSYRGMARRLRPHLNAQATRQWALCALHALAAKDAQPLRQELPALLQASDAHLLASLPPSQEPGGSSRPPPSADTAPSHPTSEHGDATQRLSEANGPNQSACPTGLSQRPPTGGPSPEAPSCDSRTPLGDGVLGADMSQGQEGSRRVPPGLQERPFQAPVGSESGAELLGRGGGHLLLDGTAEGQQDGACKAEEARPVTGHRVPEEGHGGTGAAGVRGRSSPC</sequence>
<dbReference type="HOGENOM" id="CLU_054351_1_0_7"/>
<dbReference type="PANTHER" id="PTHR43537:SF5">
    <property type="entry name" value="UXU OPERON TRANSCRIPTIONAL REGULATOR"/>
    <property type="match status" value="1"/>
</dbReference>
<reference evidence="6 8" key="2">
    <citation type="journal article" date="2011" name="Mol. Biol. Evol.">
        <title>Comparative genomic analysis of fruiting body formation in Myxococcales.</title>
        <authorList>
            <person name="Huntley S."/>
            <person name="Hamann N."/>
            <person name="Wegener-Feldbrugge S."/>
            <person name="Treuner-Lange A."/>
            <person name="Kube M."/>
            <person name="Reinhardt R."/>
            <person name="Klages S."/>
            <person name="Muller R."/>
            <person name="Ronning C.M."/>
            <person name="Nierman W.C."/>
            <person name="Sogaard-Andersen L."/>
        </authorList>
    </citation>
    <scope>NUCLEOTIDE SEQUENCE [LARGE SCALE GENOMIC DNA]</scope>
    <source>
        <strain evidence="6 8">DW4/3-1</strain>
    </source>
</reference>
<evidence type="ECO:0000259" key="5">
    <source>
        <dbReference type="PROSITE" id="PS50949"/>
    </source>
</evidence>
<feature type="compositionally biased region" description="Basic and acidic residues" evidence="4">
    <location>
        <begin position="367"/>
        <end position="385"/>
    </location>
</feature>
<evidence type="ECO:0000313" key="9">
    <source>
        <dbReference type="Proteomes" id="UP000032702"/>
    </source>
</evidence>
<feature type="domain" description="HTH gntR-type" evidence="5">
    <location>
        <begin position="4"/>
        <end position="72"/>
    </location>
</feature>
<organism evidence="7 9">
    <name type="scientific">Stigmatella aurantiaca (strain DW4/3-1)</name>
    <dbReference type="NCBI Taxonomy" id="378806"/>
    <lineage>
        <taxon>Bacteria</taxon>
        <taxon>Pseudomonadati</taxon>
        <taxon>Myxococcota</taxon>
        <taxon>Myxococcia</taxon>
        <taxon>Myxococcales</taxon>
        <taxon>Cystobacterineae</taxon>
        <taxon>Archangiaceae</taxon>
        <taxon>Stigmatella</taxon>
    </lineage>
</organism>
<dbReference type="InterPro" id="IPR036388">
    <property type="entry name" value="WH-like_DNA-bd_sf"/>
</dbReference>
<dbReference type="GO" id="GO:0003700">
    <property type="term" value="F:DNA-binding transcription factor activity"/>
    <property type="evidence" value="ECO:0007669"/>
    <property type="project" value="InterPro"/>
</dbReference>
<evidence type="ECO:0000256" key="4">
    <source>
        <dbReference type="SAM" id="MobiDB-lite"/>
    </source>
</evidence>
<dbReference type="SUPFAM" id="SSF46785">
    <property type="entry name" value="Winged helix' DNA-binding domain"/>
    <property type="match status" value="1"/>
</dbReference>
<evidence type="ECO:0000313" key="8">
    <source>
        <dbReference type="Proteomes" id="UP000001351"/>
    </source>
</evidence>
<dbReference type="CDD" id="cd07377">
    <property type="entry name" value="WHTH_GntR"/>
    <property type="match status" value="1"/>
</dbReference>
<dbReference type="STRING" id="378806.STAUR_8164"/>
<dbReference type="KEGG" id="sur:STAUR_8164"/>
<keyword evidence="1" id="KW-0805">Transcription regulation</keyword>
<proteinExistence type="predicted"/>
<dbReference type="PANTHER" id="PTHR43537">
    <property type="entry name" value="TRANSCRIPTIONAL REGULATOR, GNTR FAMILY"/>
    <property type="match status" value="1"/>
</dbReference>
<dbReference type="RefSeq" id="WP_002615690.1">
    <property type="nucleotide sequence ID" value="NC_014623.1"/>
</dbReference>
<dbReference type="PRINTS" id="PR00035">
    <property type="entry name" value="HTHGNTR"/>
</dbReference>
<gene>
    <name evidence="6" type="ordered locus">STAUR_8164</name>
    <name evidence="7" type="ORF">STIAU_3239</name>
</gene>
<protein>
    <submittedName>
        <fullName evidence="7">Proline-rich proteoglycan 2, putative</fullName>
    </submittedName>
    <submittedName>
        <fullName evidence="6">Transcriptional regulator, GntR family protein</fullName>
    </submittedName>
</protein>
<dbReference type="EMBL" id="AAMD01000093">
    <property type="protein sequence ID" value="EAU65094.1"/>
    <property type="molecule type" value="Genomic_DNA"/>
</dbReference>
<evidence type="ECO:0000256" key="1">
    <source>
        <dbReference type="ARBA" id="ARBA00023015"/>
    </source>
</evidence>
<evidence type="ECO:0000256" key="2">
    <source>
        <dbReference type="ARBA" id="ARBA00023125"/>
    </source>
</evidence>
<dbReference type="InterPro" id="IPR000524">
    <property type="entry name" value="Tscrpt_reg_HTH_GntR"/>
</dbReference>
<reference evidence="7 9" key="1">
    <citation type="submission" date="2006-04" db="EMBL/GenBank/DDBJ databases">
        <authorList>
            <person name="Nierman W.C."/>
        </authorList>
    </citation>
    <scope>NUCLEOTIDE SEQUENCE [LARGE SCALE GENOMIC DNA]</scope>
    <source>
        <strain evidence="7 9">DW4/3-1</strain>
    </source>
</reference>
<keyword evidence="2" id="KW-0238">DNA-binding</keyword>
<accession>Q08XA5</accession>
<dbReference type="EMBL" id="CP002271">
    <property type="protein sequence ID" value="ADO75919.1"/>
    <property type="molecule type" value="Genomic_DNA"/>
</dbReference>
<dbReference type="Pfam" id="PF00392">
    <property type="entry name" value="GntR"/>
    <property type="match status" value="1"/>
</dbReference>